<gene>
    <name evidence="3" type="ORF">UFOPK3554_01138</name>
</gene>
<protein>
    <submittedName>
        <fullName evidence="3">Unannotated protein</fullName>
    </submittedName>
</protein>
<accession>A0A6J7XX54</accession>
<keyword evidence="1" id="KW-1133">Transmembrane helix</keyword>
<dbReference type="InterPro" id="IPR028087">
    <property type="entry name" value="Tad_N"/>
</dbReference>
<proteinExistence type="predicted"/>
<reference evidence="3" key="1">
    <citation type="submission" date="2020-05" db="EMBL/GenBank/DDBJ databases">
        <authorList>
            <person name="Chiriac C."/>
            <person name="Salcher M."/>
            <person name="Ghai R."/>
            <person name="Kavagutti S V."/>
        </authorList>
    </citation>
    <scope>NUCLEOTIDE SEQUENCE</scope>
</reference>
<name>A0A6J7XX54_9ZZZZ</name>
<evidence type="ECO:0000259" key="2">
    <source>
        <dbReference type="Pfam" id="PF13400"/>
    </source>
</evidence>
<feature type="domain" description="Putative Flp pilus-assembly TadG-like N-terminal" evidence="2">
    <location>
        <begin position="12"/>
        <end position="60"/>
    </location>
</feature>
<dbReference type="EMBL" id="CAFBSG010000021">
    <property type="protein sequence ID" value="CAB5240935.1"/>
    <property type="molecule type" value="Genomic_DNA"/>
</dbReference>
<evidence type="ECO:0000256" key="1">
    <source>
        <dbReference type="SAM" id="Phobius"/>
    </source>
</evidence>
<organism evidence="3">
    <name type="scientific">freshwater metagenome</name>
    <dbReference type="NCBI Taxonomy" id="449393"/>
    <lineage>
        <taxon>unclassified sequences</taxon>
        <taxon>metagenomes</taxon>
        <taxon>ecological metagenomes</taxon>
    </lineage>
</organism>
<dbReference type="AlphaFoldDB" id="A0A6J7XX54"/>
<feature type="transmembrane region" description="Helical" evidence="1">
    <location>
        <begin position="12"/>
        <end position="34"/>
    </location>
</feature>
<keyword evidence="1" id="KW-0812">Transmembrane</keyword>
<evidence type="ECO:0000313" key="3">
    <source>
        <dbReference type="EMBL" id="CAB5240935.1"/>
    </source>
</evidence>
<dbReference type="Pfam" id="PF13400">
    <property type="entry name" value="Tad"/>
    <property type="match status" value="1"/>
</dbReference>
<sequence>MRKLWSTNQESGAIAVMVAIIASSSLLIGLFVMVSDVSTIYTERRVVQNAADSAVLAVAQECASNGLGAIQGANSAFPSKLCSNQGYAFQFATYYANVNSPDQRTSVSELCGSSPFNACASQPQGIFACKNIPSQYTQFVRISTRSNTTQDAPISPIFSQLINSNSNTVAVSGCAQAVWGNSGSASIALPFSLSICDYQISGSVVIDDFPSNQPILTGGCNVTDLSGQSKSYATPLNGFALTTGFKCPSVTSSQTISVGQTLTVQPSLTQIEKICSIAVDGVDFYQAVGSLLGSTVYLPAVGNADSNGQGSFTFKVAGFFAFDFLGAKFPSKTAIGQTPAAGWASGCKSNRVCLYGTFNKGLITDGSITTDPLITNTGIQAVQLLP</sequence>
<keyword evidence="1" id="KW-0472">Membrane</keyword>